<evidence type="ECO:0000313" key="1">
    <source>
        <dbReference type="EMBL" id="KAJ1146728.1"/>
    </source>
</evidence>
<comment type="caution">
    <text evidence="1">The sequence shown here is derived from an EMBL/GenBank/DDBJ whole genome shotgun (WGS) entry which is preliminary data.</text>
</comment>
<sequence>MLGLPEVVDDEEQEVFRCRKGLEVSKCRDPVLGLREVVDDEEQEVFRCRRSRSVRVQRPVMLGLREVIDDEEQEVFRCRRARSIRVQRPGKEGQHLFKYLPEYVNEDGTHIEDVFLEAKLRLKKSFSKETSVVLCRYKFYTQPQSMYESIDDFVSRLRQLSTKCQFGSMSDEMIREQLMGQCKSKKIQERLWAMKNPSLRDAIEVAKIVEQSEYYMSLLLQKRKSQKKISVVIAIK</sequence>
<gene>
    <name evidence="1" type="ORF">NDU88_012989</name>
</gene>
<dbReference type="Proteomes" id="UP001066276">
    <property type="component" value="Chromosome 6"/>
</dbReference>
<dbReference type="EMBL" id="JANPWB010000010">
    <property type="protein sequence ID" value="KAJ1146728.1"/>
    <property type="molecule type" value="Genomic_DNA"/>
</dbReference>
<keyword evidence="2" id="KW-1185">Reference proteome</keyword>
<proteinExistence type="predicted"/>
<dbReference type="AlphaFoldDB" id="A0AAV7R7F2"/>
<name>A0AAV7R7F2_PLEWA</name>
<reference evidence="1" key="1">
    <citation type="journal article" date="2022" name="bioRxiv">
        <title>Sequencing and chromosome-scale assembly of the giantPleurodeles waltlgenome.</title>
        <authorList>
            <person name="Brown T."/>
            <person name="Elewa A."/>
            <person name="Iarovenko S."/>
            <person name="Subramanian E."/>
            <person name="Araus A.J."/>
            <person name="Petzold A."/>
            <person name="Susuki M."/>
            <person name="Suzuki K.-i.T."/>
            <person name="Hayashi T."/>
            <person name="Toyoda A."/>
            <person name="Oliveira C."/>
            <person name="Osipova E."/>
            <person name="Leigh N.D."/>
            <person name="Simon A."/>
            <person name="Yun M.H."/>
        </authorList>
    </citation>
    <scope>NUCLEOTIDE SEQUENCE</scope>
    <source>
        <strain evidence="1">20211129_DDA</strain>
        <tissue evidence="1">Liver</tissue>
    </source>
</reference>
<accession>A0AAV7R7F2</accession>
<evidence type="ECO:0000313" key="2">
    <source>
        <dbReference type="Proteomes" id="UP001066276"/>
    </source>
</evidence>
<protein>
    <submittedName>
        <fullName evidence="1">Uncharacterized protein</fullName>
    </submittedName>
</protein>
<dbReference type="PANTHER" id="PTHR33198">
    <property type="entry name" value="ANK_REP_REGION DOMAIN-CONTAINING PROTEIN-RELATED"/>
    <property type="match status" value="1"/>
</dbReference>
<organism evidence="1 2">
    <name type="scientific">Pleurodeles waltl</name>
    <name type="common">Iberian ribbed newt</name>
    <dbReference type="NCBI Taxonomy" id="8319"/>
    <lineage>
        <taxon>Eukaryota</taxon>
        <taxon>Metazoa</taxon>
        <taxon>Chordata</taxon>
        <taxon>Craniata</taxon>
        <taxon>Vertebrata</taxon>
        <taxon>Euteleostomi</taxon>
        <taxon>Amphibia</taxon>
        <taxon>Batrachia</taxon>
        <taxon>Caudata</taxon>
        <taxon>Salamandroidea</taxon>
        <taxon>Salamandridae</taxon>
        <taxon>Pleurodelinae</taxon>
        <taxon>Pleurodeles</taxon>
    </lineage>
</organism>